<proteinExistence type="predicted"/>
<dbReference type="CDD" id="cd00090">
    <property type="entry name" value="HTH_ARSR"/>
    <property type="match status" value="1"/>
</dbReference>
<dbReference type="GO" id="GO:0003700">
    <property type="term" value="F:DNA-binding transcription factor activity"/>
    <property type="evidence" value="ECO:0007669"/>
    <property type="project" value="InterPro"/>
</dbReference>
<accession>A0A6B0VQL3</accession>
<dbReference type="InterPro" id="IPR011991">
    <property type="entry name" value="ArsR-like_HTH"/>
</dbReference>
<dbReference type="SUPFAM" id="SSF46785">
    <property type="entry name" value="Winged helix' DNA-binding domain"/>
    <property type="match status" value="1"/>
</dbReference>
<sequence>MTRTRVRNANGDGIDFDPPHDGGERSDRDSAETASSVLELLGDEYAREILRAVADRSRTAGEAAEVASVSEPTAYRHLHRLENAGLVTSQFVLDPNGHHYKRYSAAFEEAVLRFDGGEFSVDVEPSSCAVSESSRRKSVRIASR</sequence>
<dbReference type="Proteomes" id="UP000434101">
    <property type="component" value="Unassembled WGS sequence"/>
</dbReference>
<dbReference type="EMBL" id="WUYX01000068">
    <property type="protein sequence ID" value="MXV63940.1"/>
    <property type="molecule type" value="Genomic_DNA"/>
</dbReference>
<feature type="compositionally biased region" description="Basic and acidic residues" evidence="1">
    <location>
        <begin position="17"/>
        <end position="31"/>
    </location>
</feature>
<organism evidence="3 4">
    <name type="scientific">Natronorubrum halalkaliphilum</name>
    <dbReference type="NCBI Taxonomy" id="2691917"/>
    <lineage>
        <taxon>Archaea</taxon>
        <taxon>Methanobacteriati</taxon>
        <taxon>Methanobacteriota</taxon>
        <taxon>Stenosarchaea group</taxon>
        <taxon>Halobacteria</taxon>
        <taxon>Halobacteriales</taxon>
        <taxon>Natrialbaceae</taxon>
        <taxon>Natronorubrum</taxon>
    </lineage>
</organism>
<name>A0A6B0VQL3_9EURY</name>
<dbReference type="SMART" id="SM00418">
    <property type="entry name" value="HTH_ARSR"/>
    <property type="match status" value="1"/>
</dbReference>
<evidence type="ECO:0000313" key="4">
    <source>
        <dbReference type="Proteomes" id="UP000434101"/>
    </source>
</evidence>
<dbReference type="OrthoDB" id="290446at2157"/>
<dbReference type="InterPro" id="IPR036388">
    <property type="entry name" value="WH-like_DNA-bd_sf"/>
</dbReference>
<evidence type="ECO:0000256" key="1">
    <source>
        <dbReference type="SAM" id="MobiDB-lite"/>
    </source>
</evidence>
<dbReference type="Pfam" id="PF12840">
    <property type="entry name" value="HTH_20"/>
    <property type="match status" value="1"/>
</dbReference>
<dbReference type="InterPro" id="IPR036390">
    <property type="entry name" value="WH_DNA-bd_sf"/>
</dbReference>
<gene>
    <name evidence="3" type="ORF">GS429_18105</name>
</gene>
<reference evidence="3 4" key="1">
    <citation type="submission" date="2020-01" db="EMBL/GenBank/DDBJ databases">
        <title>Natronorubrum sp. JWXQ-INN 674 isolated from Inner Mongolia Autonomous Region of China.</title>
        <authorList>
            <person name="Xue Q."/>
        </authorList>
    </citation>
    <scope>NUCLEOTIDE SEQUENCE [LARGE SCALE GENOMIC DNA]</scope>
    <source>
        <strain evidence="3 4">JWXQ-INN-674</strain>
    </source>
</reference>
<feature type="domain" description="HTH arsR-type" evidence="2">
    <location>
        <begin position="36"/>
        <end position="112"/>
    </location>
</feature>
<dbReference type="InterPro" id="IPR001845">
    <property type="entry name" value="HTH_ArsR_DNA-bd_dom"/>
</dbReference>
<protein>
    <submittedName>
        <fullName evidence="3">Helix-turn-helix domain-containing protein</fullName>
    </submittedName>
</protein>
<dbReference type="RefSeq" id="WP_160066792.1">
    <property type="nucleotide sequence ID" value="NZ_WUYX01000068.1"/>
</dbReference>
<dbReference type="Gene3D" id="1.10.10.10">
    <property type="entry name" value="Winged helix-like DNA-binding domain superfamily/Winged helix DNA-binding domain"/>
    <property type="match status" value="1"/>
</dbReference>
<comment type="caution">
    <text evidence="3">The sequence shown here is derived from an EMBL/GenBank/DDBJ whole genome shotgun (WGS) entry which is preliminary data.</text>
</comment>
<feature type="region of interest" description="Disordered" evidence="1">
    <location>
        <begin position="1"/>
        <end position="34"/>
    </location>
</feature>
<dbReference type="AlphaFoldDB" id="A0A6B0VQL3"/>
<evidence type="ECO:0000313" key="3">
    <source>
        <dbReference type="EMBL" id="MXV63940.1"/>
    </source>
</evidence>
<keyword evidence="4" id="KW-1185">Reference proteome</keyword>
<evidence type="ECO:0000259" key="2">
    <source>
        <dbReference type="SMART" id="SM00418"/>
    </source>
</evidence>